<reference evidence="3" key="1">
    <citation type="journal article" date="2015" name="PLoS Genet.">
        <title>The dynamic genome and transcriptome of the human fungal pathogen Blastomyces and close relative Emmonsia.</title>
        <authorList>
            <person name="Munoz J.F."/>
            <person name="Gauthier G.M."/>
            <person name="Desjardins C.A."/>
            <person name="Gallo J.E."/>
            <person name="Holder J."/>
            <person name="Sullivan T.D."/>
            <person name="Marty A.J."/>
            <person name="Carmen J.C."/>
            <person name="Chen Z."/>
            <person name="Ding L."/>
            <person name="Gujja S."/>
            <person name="Magrini V."/>
            <person name="Misas E."/>
            <person name="Mitreva M."/>
            <person name="Priest M."/>
            <person name="Saif S."/>
            <person name="Whiston E.A."/>
            <person name="Young S."/>
            <person name="Zeng Q."/>
            <person name="Goldman W.E."/>
            <person name="Mardis E.R."/>
            <person name="Taylor J.W."/>
            <person name="McEwen J.G."/>
            <person name="Clay O.K."/>
            <person name="Klein B.S."/>
            <person name="Cuomo C.A."/>
        </authorList>
    </citation>
    <scope>NUCLEOTIDE SEQUENCE [LARGE SCALE GENOMIC DNA]</scope>
    <source>
        <strain evidence="3">UAMH 139</strain>
    </source>
</reference>
<keyword evidence="3" id="KW-1185">Reference proteome</keyword>
<accession>A0A0H1BJZ7</accession>
<name>A0A0H1BJZ7_9EURO</name>
<sequence>MAFLFTVLGEWYVEGKVISKCEYKRITILTIVNPLLLDFAPTLRLANFRGAVLFHLEATWLGMCMVLGGIALCVYSKMQ</sequence>
<dbReference type="Proteomes" id="UP000053573">
    <property type="component" value="Unassembled WGS sequence"/>
</dbReference>
<proteinExistence type="predicted"/>
<evidence type="ECO:0000313" key="2">
    <source>
        <dbReference type="EMBL" id="KLJ11824.1"/>
    </source>
</evidence>
<comment type="caution">
    <text evidence="2">The sequence shown here is derived from an EMBL/GenBank/DDBJ whole genome shotgun (WGS) entry which is preliminary data.</text>
</comment>
<dbReference type="EMBL" id="LDEV01001323">
    <property type="protein sequence ID" value="KLJ11824.1"/>
    <property type="molecule type" value="Genomic_DNA"/>
</dbReference>
<keyword evidence="1" id="KW-1133">Transmembrane helix</keyword>
<keyword evidence="1" id="KW-0812">Transmembrane</keyword>
<keyword evidence="1" id="KW-0472">Membrane</keyword>
<gene>
    <name evidence="2" type="ORF">EMPG_13025</name>
</gene>
<dbReference type="AlphaFoldDB" id="A0A0H1BJZ7"/>
<protein>
    <submittedName>
        <fullName evidence="2">Uncharacterized protein</fullName>
    </submittedName>
</protein>
<evidence type="ECO:0000256" key="1">
    <source>
        <dbReference type="SAM" id="Phobius"/>
    </source>
</evidence>
<organism evidence="2 3">
    <name type="scientific">Blastomyces silverae</name>
    <dbReference type="NCBI Taxonomy" id="2060906"/>
    <lineage>
        <taxon>Eukaryota</taxon>
        <taxon>Fungi</taxon>
        <taxon>Dikarya</taxon>
        <taxon>Ascomycota</taxon>
        <taxon>Pezizomycotina</taxon>
        <taxon>Eurotiomycetes</taxon>
        <taxon>Eurotiomycetidae</taxon>
        <taxon>Onygenales</taxon>
        <taxon>Ajellomycetaceae</taxon>
        <taxon>Blastomyces</taxon>
    </lineage>
</organism>
<feature type="transmembrane region" description="Helical" evidence="1">
    <location>
        <begin position="58"/>
        <end position="75"/>
    </location>
</feature>
<dbReference type="OrthoDB" id="43458at2759"/>
<evidence type="ECO:0000313" key="3">
    <source>
        <dbReference type="Proteomes" id="UP000053573"/>
    </source>
</evidence>